<sequence length="214" mass="23478">MKPDVKKIIADIKATKGNRKFCNGLAGTLQDDNYASSICKYVKTVTPERIDLLIEYAEKLEAEVTDMAEQLANAESKCRELAAENVGLKKAAEFAIADDMWIEQSDGMLDYRYVDWYVDVLKAAMETPATDAFMAEVRASARNEGINYAASRLAAAYNHGFVDNPLAEVYDVVRMILTAKEDLANDPAADGLSGEYAEKSLAEFAAQLRKGAAL</sequence>
<dbReference type="AlphaFoldDB" id="A0AAD1TVH5"/>
<organism evidence="2 3">
    <name type="scientific">Citrobacter freundii</name>
    <dbReference type="NCBI Taxonomy" id="546"/>
    <lineage>
        <taxon>Bacteria</taxon>
        <taxon>Pseudomonadati</taxon>
        <taxon>Pseudomonadota</taxon>
        <taxon>Gammaproteobacteria</taxon>
        <taxon>Enterobacterales</taxon>
        <taxon>Enterobacteriaceae</taxon>
        <taxon>Citrobacter</taxon>
        <taxon>Citrobacter freundii complex</taxon>
    </lineage>
</organism>
<name>A0AAD1TVH5_CITFR</name>
<proteinExistence type="predicted"/>
<evidence type="ECO:0008006" key="4">
    <source>
        <dbReference type="Google" id="ProtNLM"/>
    </source>
</evidence>
<reference evidence="2" key="1">
    <citation type="submission" date="2022-05" db="EMBL/GenBank/DDBJ databases">
        <authorList>
            <person name="Alioto T."/>
            <person name="Alioto T."/>
            <person name="Gomez Garrido J."/>
        </authorList>
    </citation>
    <scope>NUCLEOTIDE SEQUENCE</scope>
    <source>
        <strain evidence="2">112</strain>
    </source>
</reference>
<gene>
    <name evidence="2" type="ORF">AI2935V1_1559</name>
</gene>
<accession>A0AAD1TVH5</accession>
<keyword evidence="1" id="KW-0175">Coiled coil</keyword>
<evidence type="ECO:0000313" key="3">
    <source>
        <dbReference type="Proteomes" id="UP000789647"/>
    </source>
</evidence>
<feature type="coiled-coil region" evidence="1">
    <location>
        <begin position="50"/>
        <end position="91"/>
    </location>
</feature>
<protein>
    <recommendedName>
        <fullName evidence="4">Ead/Ea22-like family protein</fullName>
    </recommendedName>
</protein>
<dbReference type="RefSeq" id="WP_230137928.1">
    <property type="nucleotide sequence ID" value="NZ_OW995941.1"/>
</dbReference>
<dbReference type="Proteomes" id="UP000789647">
    <property type="component" value="Chromosome"/>
</dbReference>
<dbReference type="EMBL" id="OW995941">
    <property type="protein sequence ID" value="CAH6577285.1"/>
    <property type="molecule type" value="Genomic_DNA"/>
</dbReference>
<evidence type="ECO:0000256" key="1">
    <source>
        <dbReference type="SAM" id="Coils"/>
    </source>
</evidence>
<evidence type="ECO:0000313" key="2">
    <source>
        <dbReference type="EMBL" id="CAH6577285.1"/>
    </source>
</evidence>